<evidence type="ECO:0000256" key="9">
    <source>
        <dbReference type="ARBA" id="ARBA00034026"/>
    </source>
</evidence>
<dbReference type="RefSeq" id="XP_056854996.1">
    <property type="nucleotide sequence ID" value="XM_056999016.1"/>
</dbReference>
<dbReference type="PRINTS" id="PR00131">
    <property type="entry name" value="GLHYDRLASE1"/>
</dbReference>
<organism evidence="13 14">
    <name type="scientific">Raphanus sativus</name>
    <name type="common">Radish</name>
    <name type="synonym">Raphanus raphanistrum var. sativus</name>
    <dbReference type="NCBI Taxonomy" id="3726"/>
    <lineage>
        <taxon>Eukaryota</taxon>
        <taxon>Viridiplantae</taxon>
        <taxon>Streptophyta</taxon>
        <taxon>Embryophyta</taxon>
        <taxon>Tracheophyta</taxon>
        <taxon>Spermatophyta</taxon>
        <taxon>Magnoliopsida</taxon>
        <taxon>eudicotyledons</taxon>
        <taxon>Gunneridae</taxon>
        <taxon>Pentapetalae</taxon>
        <taxon>rosids</taxon>
        <taxon>malvids</taxon>
        <taxon>Brassicales</taxon>
        <taxon>Brassicaceae</taxon>
        <taxon>Brassiceae</taxon>
        <taxon>Raphanus</taxon>
    </lineage>
</organism>
<dbReference type="GO" id="GO:0008422">
    <property type="term" value="F:beta-glucosidase activity"/>
    <property type="evidence" value="ECO:0007669"/>
    <property type="project" value="TreeGrafter"/>
</dbReference>
<dbReference type="RefSeq" id="XP_018480789.1">
    <property type="nucleotide sequence ID" value="XM_018625287.2"/>
</dbReference>
<dbReference type="Pfam" id="PF00232">
    <property type="entry name" value="Glyco_hydro_1"/>
    <property type="match status" value="2"/>
</dbReference>
<evidence type="ECO:0000256" key="7">
    <source>
        <dbReference type="ARBA" id="ARBA00032643"/>
    </source>
</evidence>
<dbReference type="InterPro" id="IPR001360">
    <property type="entry name" value="Glyco_hydro_1"/>
</dbReference>
<dbReference type="GO" id="GO:0005773">
    <property type="term" value="C:vacuole"/>
    <property type="evidence" value="ECO:0007669"/>
    <property type="project" value="UniProtKB-SubCell"/>
</dbReference>
<evidence type="ECO:0000256" key="4">
    <source>
        <dbReference type="ARBA" id="ARBA00012250"/>
    </source>
</evidence>
<dbReference type="InterPro" id="IPR033132">
    <property type="entry name" value="GH_1_N_CS"/>
</dbReference>
<evidence type="ECO:0000256" key="11">
    <source>
        <dbReference type="SAM" id="Phobius"/>
    </source>
</evidence>
<keyword evidence="11" id="KW-0472">Membrane</keyword>
<evidence type="ECO:0000256" key="12">
    <source>
        <dbReference type="SAM" id="SignalP"/>
    </source>
</evidence>
<evidence type="ECO:0000256" key="8">
    <source>
        <dbReference type="ARBA" id="ARBA00032797"/>
    </source>
</evidence>
<name>A0A6J0N8F7_RAPSA</name>
<feature type="chain" id="PRO_5044637800" description="thioglucosidase" evidence="12">
    <location>
        <begin position="26"/>
        <end position="535"/>
    </location>
</feature>
<gene>
    <name evidence="14" type="primary">LOC108851817</name>
    <name evidence="15" type="synonym">LOC130504397</name>
</gene>
<keyword evidence="6" id="KW-0378">Hydrolase</keyword>
<dbReference type="GO" id="GO:0005975">
    <property type="term" value="P:carbohydrate metabolic process"/>
    <property type="evidence" value="ECO:0007669"/>
    <property type="project" value="InterPro"/>
</dbReference>
<dbReference type="Proteomes" id="UP000504610">
    <property type="component" value="Unplaced"/>
</dbReference>
<dbReference type="Gene3D" id="3.20.20.80">
    <property type="entry name" value="Glycosidases"/>
    <property type="match status" value="1"/>
</dbReference>
<comment type="catalytic activity">
    <reaction evidence="9">
        <text>a thioglucoside + H2O = a sugar + a thiol.</text>
        <dbReference type="EC" id="3.2.1.147"/>
    </reaction>
</comment>
<evidence type="ECO:0000256" key="1">
    <source>
        <dbReference type="ARBA" id="ARBA00003014"/>
    </source>
</evidence>
<feature type="transmembrane region" description="Helical" evidence="11">
    <location>
        <begin position="255"/>
        <end position="276"/>
    </location>
</feature>
<keyword evidence="11" id="KW-0812">Transmembrane</keyword>
<keyword evidence="11" id="KW-1133">Transmembrane helix</keyword>
<comment type="function">
    <text evidence="1">Degradation of glucosinolates (glucose residue linked by a thioglucoside bound to an amino acid derivative) to glucose, sulfate and any of the products: thiocyanates, isothiocyanates, nitriles, epithionitriles or oxazolidine-2-thiones.</text>
</comment>
<sequence>MKLLNNNSLIMLFVFLILAFTQVSSLEEEGYSRNDFPTDFVFGSGTSAYQVEGAAEEDGRTSSIWDVFAHAGHSGDATGDVACDQYHKYKEDVKLMVDIGLDAYRFSISWSRLLPSGRGPVNPKGLQYYNNLIDELITHGIQPHATLHHFDLPQVLEDEYGGWLSREIVRDFTAYADTCFKEFGDRVLHWTTINEPNVFALGGYDQGVTPPGRCSPSFGLNCSKGNSSIEPYIAVHNMLLAHASATNLYKKQYQVLLFLFFYVSSIYVHYYCLYLTKYLHLITQHMQQGTVGISIYTYGATPLTNSTEDKQATVRLNDFFIGWVLHPLVFGDYPETMKTSVGSRLPAFTEDESEQVKGAIDFVGVINYMALYVKDNSSSPKQNLHDFNTDMAVSLTLVGNTSFSNEYANTPWSLQQVLLYIKENYGNPPIYIAENGQMAPHSSSLEDTTRIKYVSSHIEAVLHSIRKGANVRGYFQWSLMDLYEVFGGYNMSYGLYYVDFKDPYLKRYPKLSAHWYSSFLGGTLHHRSHALSSAM</sequence>
<comment type="subcellular location">
    <subcellularLocation>
        <location evidence="2">Vacuole</location>
    </subcellularLocation>
</comment>
<dbReference type="KEGG" id="rsz:108851817"/>
<evidence type="ECO:0000313" key="13">
    <source>
        <dbReference type="Proteomes" id="UP000504610"/>
    </source>
</evidence>
<dbReference type="EC" id="3.2.1.147" evidence="4"/>
<dbReference type="KEGG" id="rsz:130504397"/>
<evidence type="ECO:0000256" key="10">
    <source>
        <dbReference type="RuleBase" id="RU003690"/>
    </source>
</evidence>
<dbReference type="OrthoDB" id="65569at2759"/>
<dbReference type="PANTHER" id="PTHR10353">
    <property type="entry name" value="GLYCOSYL HYDROLASE"/>
    <property type="match status" value="1"/>
</dbReference>
<proteinExistence type="inferred from homology"/>
<dbReference type="PANTHER" id="PTHR10353:SF29">
    <property type="entry name" value="BETA-GLUCOSIDASE 11"/>
    <property type="match status" value="1"/>
</dbReference>
<evidence type="ECO:0000313" key="14">
    <source>
        <dbReference type="RefSeq" id="XP_018480789.1"/>
    </source>
</evidence>
<dbReference type="GeneID" id="108851817"/>
<keyword evidence="13" id="KW-1185">Reference proteome</keyword>
<dbReference type="AlphaFoldDB" id="A0A6J0N8F7"/>
<reference evidence="14 15" key="1">
    <citation type="submission" date="2025-04" db="UniProtKB">
        <authorList>
            <consortium name="RefSeq"/>
        </authorList>
    </citation>
    <scope>IDENTIFICATION</scope>
    <source>
        <tissue evidence="14 15">Leaf</tissue>
    </source>
</reference>
<keyword evidence="5" id="KW-0926">Vacuole</keyword>
<dbReference type="InterPro" id="IPR017853">
    <property type="entry name" value="GH"/>
</dbReference>
<evidence type="ECO:0000256" key="6">
    <source>
        <dbReference type="ARBA" id="ARBA00022801"/>
    </source>
</evidence>
<protein>
    <recommendedName>
        <fullName evidence="4">thioglucosidase</fullName>
        <ecNumber evidence="4">3.2.1.147</ecNumber>
    </recommendedName>
    <alternativeName>
        <fullName evidence="7">Sinigrinase</fullName>
    </alternativeName>
    <alternativeName>
        <fullName evidence="8">Thioglucosidase</fullName>
    </alternativeName>
</protein>
<dbReference type="GO" id="GO:0019137">
    <property type="term" value="F:thioglucosidase activity"/>
    <property type="evidence" value="ECO:0007669"/>
    <property type="project" value="UniProtKB-EC"/>
</dbReference>
<feature type="signal peptide" evidence="12">
    <location>
        <begin position="1"/>
        <end position="25"/>
    </location>
</feature>
<evidence type="ECO:0000313" key="15">
    <source>
        <dbReference type="RefSeq" id="XP_056854996.1"/>
    </source>
</evidence>
<evidence type="ECO:0000256" key="5">
    <source>
        <dbReference type="ARBA" id="ARBA00022554"/>
    </source>
</evidence>
<comment type="similarity">
    <text evidence="3 10">Belongs to the glycosyl hydrolase 1 family.</text>
</comment>
<keyword evidence="12" id="KW-0732">Signal</keyword>
<dbReference type="PROSITE" id="PS00653">
    <property type="entry name" value="GLYCOSYL_HYDROL_F1_2"/>
    <property type="match status" value="1"/>
</dbReference>
<dbReference type="SUPFAM" id="SSF51445">
    <property type="entry name" value="(Trans)glycosidases"/>
    <property type="match status" value="1"/>
</dbReference>
<evidence type="ECO:0000256" key="3">
    <source>
        <dbReference type="ARBA" id="ARBA00010838"/>
    </source>
</evidence>
<accession>A0A6J0N8F7</accession>
<evidence type="ECO:0000256" key="2">
    <source>
        <dbReference type="ARBA" id="ARBA00004116"/>
    </source>
</evidence>